<sequence length="58" mass="6592">MPFSLIKAKELVSRGNSNGCKHENTPTFADKLQSEQVSIQYSAELNTLEQKQAYQNYL</sequence>
<comment type="caution">
    <text evidence="1">The sequence shown here is derived from an EMBL/GenBank/DDBJ whole genome shotgun (WGS) entry which is preliminary data.</text>
</comment>
<evidence type="ECO:0000313" key="2">
    <source>
        <dbReference type="Proteomes" id="UP001371391"/>
    </source>
</evidence>
<gene>
    <name evidence="1" type="ORF">V6257_20510</name>
</gene>
<name>A0ABU9H693_9GAMM</name>
<dbReference type="EMBL" id="JBAKAW010000159">
    <property type="protein sequence ID" value="MEL0657380.1"/>
    <property type="molecule type" value="Genomic_DNA"/>
</dbReference>
<accession>A0ABU9H693</accession>
<protein>
    <submittedName>
        <fullName evidence="1">Uncharacterized protein</fullName>
    </submittedName>
</protein>
<evidence type="ECO:0000313" key="1">
    <source>
        <dbReference type="EMBL" id="MEL0657380.1"/>
    </source>
</evidence>
<reference evidence="1 2" key="1">
    <citation type="submission" date="2024-02" db="EMBL/GenBank/DDBJ databases">
        <title>Bacteria isolated from the canopy kelp, Nereocystis luetkeana.</title>
        <authorList>
            <person name="Pfister C.A."/>
            <person name="Younker I.T."/>
            <person name="Light S.H."/>
        </authorList>
    </citation>
    <scope>NUCLEOTIDE SEQUENCE [LARGE SCALE GENOMIC DNA]</scope>
    <source>
        <strain evidence="1 2">TI.1.03</strain>
    </source>
</reference>
<keyword evidence="2" id="KW-1185">Reference proteome</keyword>
<dbReference type="Proteomes" id="UP001371391">
    <property type="component" value="Unassembled WGS sequence"/>
</dbReference>
<dbReference type="RefSeq" id="WP_341604137.1">
    <property type="nucleotide sequence ID" value="NZ_JBAKAW010000159.1"/>
</dbReference>
<organism evidence="1 2">
    <name type="scientific">Pseudoalteromonas issachenkonii</name>
    <dbReference type="NCBI Taxonomy" id="152297"/>
    <lineage>
        <taxon>Bacteria</taxon>
        <taxon>Pseudomonadati</taxon>
        <taxon>Pseudomonadota</taxon>
        <taxon>Gammaproteobacteria</taxon>
        <taxon>Alteromonadales</taxon>
        <taxon>Pseudoalteromonadaceae</taxon>
        <taxon>Pseudoalteromonas</taxon>
    </lineage>
</organism>
<proteinExistence type="predicted"/>